<proteinExistence type="predicted"/>
<dbReference type="AlphaFoldDB" id="A0A6G1IQ49"/>
<keyword evidence="4" id="KW-1185">Reference proteome</keyword>
<dbReference type="OrthoDB" id="4770059at2759"/>
<evidence type="ECO:0008006" key="5">
    <source>
        <dbReference type="Google" id="ProtNLM"/>
    </source>
</evidence>
<feature type="region of interest" description="Disordered" evidence="1">
    <location>
        <begin position="163"/>
        <end position="203"/>
    </location>
</feature>
<keyword evidence="2" id="KW-0812">Transmembrane</keyword>
<gene>
    <name evidence="3" type="ORF">K458DRAFT_421909</name>
</gene>
<evidence type="ECO:0000256" key="2">
    <source>
        <dbReference type="SAM" id="Phobius"/>
    </source>
</evidence>
<feature type="transmembrane region" description="Helical" evidence="2">
    <location>
        <begin position="211"/>
        <end position="233"/>
    </location>
</feature>
<accession>A0A6G1IQ49</accession>
<keyword evidence="2" id="KW-0472">Membrane</keyword>
<sequence>MDLGPLTTYFTPSPSCIARDNLWRIGTKVSGNNVGYDLFGGPSTSACLPSGYNPALTAYFSPGRCPSGYTAATSTVARVASITETAQICCPTGVSLGAEFRTAPRLDYPWMDTLICGMEYTENKVLTVTISEPGGIPSKAPISIKSKGGAVFAYGIQVKFQEGDFDNKTTPTPTTEFPSVSASSEDSGPTTSSTEDNASGGGDGLSTRASVGIGVSVGLLALASVIGGVYFLLRARKGKRLNGRVEAYGPGGEPGWKPGDSTIYAHYELPPAPPQELDNGAYHVPGSKHAPQELGGR</sequence>
<feature type="compositionally biased region" description="Polar residues" evidence="1">
    <location>
        <begin position="168"/>
        <end position="197"/>
    </location>
</feature>
<reference evidence="3" key="1">
    <citation type="journal article" date="2020" name="Stud. Mycol.">
        <title>101 Dothideomycetes genomes: a test case for predicting lifestyles and emergence of pathogens.</title>
        <authorList>
            <person name="Haridas S."/>
            <person name="Albert R."/>
            <person name="Binder M."/>
            <person name="Bloem J."/>
            <person name="Labutti K."/>
            <person name="Salamov A."/>
            <person name="Andreopoulos B."/>
            <person name="Baker S."/>
            <person name="Barry K."/>
            <person name="Bills G."/>
            <person name="Bluhm B."/>
            <person name="Cannon C."/>
            <person name="Castanera R."/>
            <person name="Culley D."/>
            <person name="Daum C."/>
            <person name="Ezra D."/>
            <person name="Gonzalez J."/>
            <person name="Henrissat B."/>
            <person name="Kuo A."/>
            <person name="Liang C."/>
            <person name="Lipzen A."/>
            <person name="Lutzoni F."/>
            <person name="Magnuson J."/>
            <person name="Mondo S."/>
            <person name="Nolan M."/>
            <person name="Ohm R."/>
            <person name="Pangilinan J."/>
            <person name="Park H.-J."/>
            <person name="Ramirez L."/>
            <person name="Alfaro M."/>
            <person name="Sun H."/>
            <person name="Tritt A."/>
            <person name="Yoshinaga Y."/>
            <person name="Zwiers L.-H."/>
            <person name="Turgeon B."/>
            <person name="Goodwin S."/>
            <person name="Spatafora J."/>
            <person name="Crous P."/>
            <person name="Grigoriev I."/>
        </authorList>
    </citation>
    <scope>NUCLEOTIDE SEQUENCE</scope>
    <source>
        <strain evidence="3">CBS 122367</strain>
    </source>
</reference>
<dbReference type="Proteomes" id="UP000799291">
    <property type="component" value="Unassembled WGS sequence"/>
</dbReference>
<organism evidence="3 4">
    <name type="scientific">Lentithecium fluviatile CBS 122367</name>
    <dbReference type="NCBI Taxonomy" id="1168545"/>
    <lineage>
        <taxon>Eukaryota</taxon>
        <taxon>Fungi</taxon>
        <taxon>Dikarya</taxon>
        <taxon>Ascomycota</taxon>
        <taxon>Pezizomycotina</taxon>
        <taxon>Dothideomycetes</taxon>
        <taxon>Pleosporomycetidae</taxon>
        <taxon>Pleosporales</taxon>
        <taxon>Massarineae</taxon>
        <taxon>Lentitheciaceae</taxon>
        <taxon>Lentithecium</taxon>
    </lineage>
</organism>
<name>A0A6G1IQ49_9PLEO</name>
<protein>
    <recommendedName>
        <fullName evidence="5">Mid2 domain-containing protein</fullName>
    </recommendedName>
</protein>
<feature type="region of interest" description="Disordered" evidence="1">
    <location>
        <begin position="271"/>
        <end position="297"/>
    </location>
</feature>
<keyword evidence="2" id="KW-1133">Transmembrane helix</keyword>
<evidence type="ECO:0000313" key="3">
    <source>
        <dbReference type="EMBL" id="KAF2680103.1"/>
    </source>
</evidence>
<evidence type="ECO:0000256" key="1">
    <source>
        <dbReference type="SAM" id="MobiDB-lite"/>
    </source>
</evidence>
<dbReference type="EMBL" id="MU005599">
    <property type="protein sequence ID" value="KAF2680103.1"/>
    <property type="molecule type" value="Genomic_DNA"/>
</dbReference>
<evidence type="ECO:0000313" key="4">
    <source>
        <dbReference type="Proteomes" id="UP000799291"/>
    </source>
</evidence>